<gene>
    <name evidence="2" type="ORF">C0Q70_12740</name>
</gene>
<dbReference type="AlphaFoldDB" id="A0A2T7P2E2"/>
<organism evidence="2 3">
    <name type="scientific">Pomacea canaliculata</name>
    <name type="common">Golden apple snail</name>
    <dbReference type="NCBI Taxonomy" id="400727"/>
    <lineage>
        <taxon>Eukaryota</taxon>
        <taxon>Metazoa</taxon>
        <taxon>Spiralia</taxon>
        <taxon>Lophotrochozoa</taxon>
        <taxon>Mollusca</taxon>
        <taxon>Gastropoda</taxon>
        <taxon>Caenogastropoda</taxon>
        <taxon>Architaenioglossa</taxon>
        <taxon>Ampullarioidea</taxon>
        <taxon>Ampullariidae</taxon>
        <taxon>Pomacea</taxon>
    </lineage>
</organism>
<feature type="compositionally biased region" description="Low complexity" evidence="1">
    <location>
        <begin position="364"/>
        <end position="378"/>
    </location>
</feature>
<feature type="region of interest" description="Disordered" evidence="1">
    <location>
        <begin position="168"/>
        <end position="192"/>
    </location>
</feature>
<dbReference type="EMBL" id="PZQS01000007">
    <property type="protein sequence ID" value="PVD27578.1"/>
    <property type="molecule type" value="Genomic_DNA"/>
</dbReference>
<proteinExistence type="predicted"/>
<evidence type="ECO:0000313" key="3">
    <source>
        <dbReference type="Proteomes" id="UP000245119"/>
    </source>
</evidence>
<feature type="region of interest" description="Disordered" evidence="1">
    <location>
        <begin position="115"/>
        <end position="140"/>
    </location>
</feature>
<feature type="region of interest" description="Disordered" evidence="1">
    <location>
        <begin position="302"/>
        <end position="378"/>
    </location>
</feature>
<keyword evidence="3" id="KW-1185">Reference proteome</keyword>
<reference evidence="2 3" key="1">
    <citation type="submission" date="2018-04" db="EMBL/GenBank/DDBJ databases">
        <title>The genome of golden apple snail Pomacea canaliculata provides insight into stress tolerance and invasive adaptation.</title>
        <authorList>
            <person name="Liu C."/>
            <person name="Liu B."/>
            <person name="Ren Y."/>
            <person name="Zhang Y."/>
            <person name="Wang H."/>
            <person name="Li S."/>
            <person name="Jiang F."/>
            <person name="Yin L."/>
            <person name="Zhang G."/>
            <person name="Qian W."/>
            <person name="Fan W."/>
        </authorList>
    </citation>
    <scope>NUCLEOTIDE SEQUENCE [LARGE SCALE GENOMIC DNA]</scope>
    <source>
        <strain evidence="2">SZHN2017</strain>
        <tissue evidence="2">Muscle</tissue>
    </source>
</reference>
<protein>
    <submittedName>
        <fullName evidence="2">Uncharacterized protein</fullName>
    </submittedName>
</protein>
<sequence>MQSQSVLQTHTVDEAQGDCQVEGMCADGLAGTPQQMVNADEHLLGCSSQNAGISSKSGGAKGLPLHAEIALRIKAESLARSSPEECGPFKCPTCKRLYRTAESFQAHAQFCDFEVSTSDEEEENTNDDDPAERIEGSEVSKTNLRTSLRQSTLTQRRARELSQIQEAQHAANKTGPESMAVTTPRSGKRLSPKQSMLGAVGLVSKKCLVPPLTPQIACSTKVCQREGCSVQAPHSSMVTRCRSRGTTTAESAHVACNESVHLDTKTLASQSILADTCDLGNSDQAVKVAGCKVQSMSEALKECTSPGRTTQHLVSKESEGPQLPTEQCTCGPQSVPDDTSDMTSKSDGPVRSGEKDQSAIQDNSMSEGVLSSSESSGEMTKSLKSAIFDQKSDLGLLHNTTLQDSEGFSSTKEVTEVKNMNLLGKDAACTISTTSTMDIAGITSTLSATDTMSIADTTSTTNTTCIAATMSTTGSVSTTSFLGTTSTTSAITQRSFSPILSRMATYLQEMANSEPKTSTPSLAYQPDTMVKMGGKMQITAKPPLSTASPSDASSLPGVPQRAQLGGGGLITSQAHASQSSLLLSSANVQADIDSDDLSFTDSDDEKDDEETLLRETACLTCLRSR</sequence>
<dbReference type="Proteomes" id="UP000245119">
    <property type="component" value="Linkage Group LG7"/>
</dbReference>
<comment type="caution">
    <text evidence="2">The sequence shown here is derived from an EMBL/GenBank/DDBJ whole genome shotgun (WGS) entry which is preliminary data.</text>
</comment>
<evidence type="ECO:0000256" key="1">
    <source>
        <dbReference type="SAM" id="MobiDB-lite"/>
    </source>
</evidence>
<feature type="compositionally biased region" description="Acidic residues" evidence="1">
    <location>
        <begin position="117"/>
        <end position="130"/>
    </location>
</feature>
<feature type="region of interest" description="Disordered" evidence="1">
    <location>
        <begin position="539"/>
        <end position="567"/>
    </location>
</feature>
<evidence type="ECO:0000313" key="2">
    <source>
        <dbReference type="EMBL" id="PVD27578.1"/>
    </source>
</evidence>
<accession>A0A2T7P2E2</accession>
<name>A0A2T7P2E2_POMCA</name>